<dbReference type="OrthoDB" id="276884at2759"/>
<keyword evidence="2" id="KW-1185">Reference proteome</keyword>
<evidence type="ECO:0000313" key="1">
    <source>
        <dbReference type="EMBL" id="CUG86088.1"/>
    </source>
</evidence>
<proteinExistence type="predicted"/>
<protein>
    <submittedName>
        <fullName evidence="1">Uncharacterized protein</fullName>
    </submittedName>
</protein>
<reference evidence="2" key="1">
    <citation type="submission" date="2015-09" db="EMBL/GenBank/DDBJ databases">
        <authorList>
            <consortium name="Pathogen Informatics"/>
        </authorList>
    </citation>
    <scope>NUCLEOTIDE SEQUENCE [LARGE SCALE GENOMIC DNA]</scope>
    <source>
        <strain evidence="2">Lake Konstanz</strain>
    </source>
</reference>
<dbReference type="VEuPathDB" id="TriTrypDB:BSAL_06530"/>
<dbReference type="Proteomes" id="UP000051952">
    <property type="component" value="Unassembled WGS sequence"/>
</dbReference>
<dbReference type="EMBL" id="CYKH01001237">
    <property type="protein sequence ID" value="CUG86088.1"/>
    <property type="molecule type" value="Genomic_DNA"/>
</dbReference>
<sequence>MAAGDAFGIMNNRTVFQKPVARPSYGADLAEFFPEGLHPTEYIRPEIVKRLCGQYGLTPEYAIGIFREVQGDMNVLVQTLLERKKIATVPFGSFSLVAMESYVPENFCFVNFTLPSFEATRNEEVLEAIHELVLSAAELPIDLPPAQLLSKFMDWTVETEERCDEVMASYDISATAVQLLAHGEYSAQGFAVLNPLEELGFPNIGCGAAACCLDLRTGIHKRFRFHVERLADSISEHVLREQVHFGQEDHLLRQKLWFNPEYSVEEQIRFKENLLQPSASVYEMRYGVMLSSSFGLKPFRNIVELEKLKIAQHKNDKNHEDPTTTGSRFTADGASLQTTAAAVGGNAGSTMHRGMSYNVDKDTGLRTNSAAVTDRMAESMQRHGDYALRRFYRNNFH</sequence>
<dbReference type="OMA" id="AYWFKPE"/>
<organism evidence="1 2">
    <name type="scientific">Bodo saltans</name>
    <name type="common">Flagellated protozoan</name>
    <dbReference type="NCBI Taxonomy" id="75058"/>
    <lineage>
        <taxon>Eukaryota</taxon>
        <taxon>Discoba</taxon>
        <taxon>Euglenozoa</taxon>
        <taxon>Kinetoplastea</taxon>
        <taxon>Metakinetoplastina</taxon>
        <taxon>Eubodonida</taxon>
        <taxon>Bodonidae</taxon>
        <taxon>Bodo</taxon>
    </lineage>
</organism>
<evidence type="ECO:0000313" key="2">
    <source>
        <dbReference type="Proteomes" id="UP000051952"/>
    </source>
</evidence>
<name>A0A0S4J7W9_BODSA</name>
<dbReference type="AlphaFoldDB" id="A0A0S4J7W9"/>
<gene>
    <name evidence="1" type="ORF">BSAL_06530</name>
</gene>
<accession>A0A0S4J7W9</accession>